<evidence type="ECO:0000256" key="2">
    <source>
        <dbReference type="ARBA" id="ARBA00022801"/>
    </source>
</evidence>
<accession>A0A0G0MJH5</accession>
<dbReference type="Pfam" id="PF00293">
    <property type="entry name" value="NUDIX"/>
    <property type="match status" value="1"/>
</dbReference>
<dbReference type="Gene3D" id="3.90.79.10">
    <property type="entry name" value="Nucleoside Triphosphate Pyrophosphohydrolase"/>
    <property type="match status" value="1"/>
</dbReference>
<proteinExistence type="predicted"/>
<dbReference type="EMBL" id="LBWG01000011">
    <property type="protein sequence ID" value="KKR04164.1"/>
    <property type="molecule type" value="Genomic_DNA"/>
</dbReference>
<dbReference type="SUPFAM" id="SSF55811">
    <property type="entry name" value="Nudix"/>
    <property type="match status" value="1"/>
</dbReference>
<dbReference type="PANTHER" id="PTHR43046:SF2">
    <property type="entry name" value="8-OXO-DGTP DIPHOSPHATASE-RELATED"/>
    <property type="match status" value="1"/>
</dbReference>
<reference evidence="4 5" key="1">
    <citation type="journal article" date="2015" name="Nature">
        <title>rRNA introns, odd ribosomes, and small enigmatic genomes across a large radiation of phyla.</title>
        <authorList>
            <person name="Brown C.T."/>
            <person name="Hug L.A."/>
            <person name="Thomas B.C."/>
            <person name="Sharon I."/>
            <person name="Castelle C.J."/>
            <person name="Singh A."/>
            <person name="Wilkins M.J."/>
            <person name="Williams K.H."/>
            <person name="Banfield J.F."/>
        </authorList>
    </citation>
    <scope>NUCLEOTIDE SEQUENCE [LARGE SCALE GENOMIC DNA]</scope>
</reference>
<dbReference type="InterPro" id="IPR020084">
    <property type="entry name" value="NUDIX_hydrolase_CS"/>
</dbReference>
<dbReference type="PROSITE" id="PS51462">
    <property type="entry name" value="NUDIX"/>
    <property type="match status" value="1"/>
</dbReference>
<dbReference type="GO" id="GO:0016787">
    <property type="term" value="F:hydrolase activity"/>
    <property type="evidence" value="ECO:0007669"/>
    <property type="project" value="UniProtKB-KW"/>
</dbReference>
<evidence type="ECO:0000256" key="1">
    <source>
        <dbReference type="ARBA" id="ARBA00001946"/>
    </source>
</evidence>
<dbReference type="Proteomes" id="UP000033935">
    <property type="component" value="Unassembled WGS sequence"/>
</dbReference>
<sequence length="188" mass="22368">MGEIPEQAKRVFQGQIFDVYQWEQEMYDGTKEIFEKLRRSYTVEIIATTPEGKIIVQRQQQPDRDVWFLSLVGGRIEEGEESLEAAKREMLEETGYASQHWKHLDTYDGSNKVDWKNFIYAARECEKVGEQHLDAGERIELFFVTFDEFIELVDSHQLKRVCESLRERCIRARYHQPSHQSFYKMIYG</sequence>
<dbReference type="InterPro" id="IPR015797">
    <property type="entry name" value="NUDIX_hydrolase-like_dom_sf"/>
</dbReference>
<keyword evidence="2 4" id="KW-0378">Hydrolase</keyword>
<comment type="caution">
    <text evidence="4">The sequence shown here is derived from an EMBL/GenBank/DDBJ whole genome shotgun (WGS) entry which is preliminary data.</text>
</comment>
<feature type="domain" description="Nudix hydrolase" evidence="3">
    <location>
        <begin position="36"/>
        <end position="166"/>
    </location>
</feature>
<dbReference type="PROSITE" id="PS00893">
    <property type="entry name" value="NUDIX_BOX"/>
    <property type="match status" value="1"/>
</dbReference>
<dbReference type="AlphaFoldDB" id="A0A0G0MJH5"/>
<gene>
    <name evidence="4" type="ORF">UT30_C0011G0010</name>
</gene>
<comment type="cofactor">
    <cofactor evidence="1">
        <name>Mg(2+)</name>
        <dbReference type="ChEBI" id="CHEBI:18420"/>
    </cofactor>
</comment>
<evidence type="ECO:0000313" key="4">
    <source>
        <dbReference type="EMBL" id="KKR04164.1"/>
    </source>
</evidence>
<dbReference type="CDD" id="cd03424">
    <property type="entry name" value="NUDIX_ADPRase_Nudt5_UGPPase_Nudt14"/>
    <property type="match status" value="1"/>
</dbReference>
<evidence type="ECO:0000313" key="5">
    <source>
        <dbReference type="Proteomes" id="UP000033935"/>
    </source>
</evidence>
<evidence type="ECO:0000259" key="3">
    <source>
        <dbReference type="PROSITE" id="PS51462"/>
    </source>
</evidence>
<dbReference type="InterPro" id="IPR000086">
    <property type="entry name" value="NUDIX_hydrolase_dom"/>
</dbReference>
<organism evidence="4 5">
    <name type="scientific">Candidatus Uhrbacteria bacterium GW2011_GWF2_39_13</name>
    <dbReference type="NCBI Taxonomy" id="1618995"/>
    <lineage>
        <taxon>Bacteria</taxon>
        <taxon>Candidatus Uhriibacteriota</taxon>
    </lineage>
</organism>
<dbReference type="PANTHER" id="PTHR43046">
    <property type="entry name" value="GDP-MANNOSE MANNOSYL HYDROLASE"/>
    <property type="match status" value="1"/>
</dbReference>
<name>A0A0G0MJH5_9BACT</name>
<protein>
    <submittedName>
        <fullName evidence="4">NUDIX hydrolase</fullName>
    </submittedName>
</protein>